<accession>A0A6M3LRJ8</accession>
<proteinExistence type="predicted"/>
<dbReference type="AlphaFoldDB" id="A0A6M3LRJ8"/>
<sequence length="74" mass="8981">MHQNKTTGLFHFDGDEHEDVMRYIWTCFMDLSWHGMLETILRIIFKKPPKWVGYEKPDIWRQRALNELNRMAGT</sequence>
<evidence type="ECO:0000313" key="1">
    <source>
        <dbReference type="EMBL" id="QJA95205.1"/>
    </source>
</evidence>
<protein>
    <submittedName>
        <fullName evidence="1">Uncharacterized protein</fullName>
    </submittedName>
</protein>
<organism evidence="1">
    <name type="scientific">viral metagenome</name>
    <dbReference type="NCBI Taxonomy" id="1070528"/>
    <lineage>
        <taxon>unclassified sequences</taxon>
        <taxon>metagenomes</taxon>
        <taxon>organismal metagenomes</taxon>
    </lineage>
</organism>
<reference evidence="1" key="1">
    <citation type="submission" date="2020-03" db="EMBL/GenBank/DDBJ databases">
        <title>The deep terrestrial virosphere.</title>
        <authorList>
            <person name="Holmfeldt K."/>
            <person name="Nilsson E."/>
            <person name="Simone D."/>
            <person name="Lopez-Fernandez M."/>
            <person name="Wu X."/>
            <person name="de Brujin I."/>
            <person name="Lundin D."/>
            <person name="Andersson A."/>
            <person name="Bertilsson S."/>
            <person name="Dopson M."/>
        </authorList>
    </citation>
    <scope>NUCLEOTIDE SEQUENCE</scope>
    <source>
        <strain evidence="1">MM415B05544</strain>
    </source>
</reference>
<dbReference type="EMBL" id="MT143295">
    <property type="protein sequence ID" value="QJA95205.1"/>
    <property type="molecule type" value="Genomic_DNA"/>
</dbReference>
<name>A0A6M3LRJ8_9ZZZZ</name>
<gene>
    <name evidence="1" type="ORF">MM415B05544_0001</name>
</gene>